<organism evidence="10 11">
    <name type="scientific">Lagenidium giganteum</name>
    <dbReference type="NCBI Taxonomy" id="4803"/>
    <lineage>
        <taxon>Eukaryota</taxon>
        <taxon>Sar</taxon>
        <taxon>Stramenopiles</taxon>
        <taxon>Oomycota</taxon>
        <taxon>Peronosporomycetes</taxon>
        <taxon>Pythiales</taxon>
        <taxon>Pythiaceae</taxon>
    </lineage>
</organism>
<dbReference type="Gene3D" id="1.10.10.60">
    <property type="entry name" value="Homeodomain-like"/>
    <property type="match status" value="3"/>
</dbReference>
<reference evidence="10" key="2">
    <citation type="journal article" date="2023" name="Microbiol Resour">
        <title>Decontamination and Annotation of the Draft Genome Sequence of the Oomycete Lagenidium giganteum ARSEF 373.</title>
        <authorList>
            <person name="Morgan W.R."/>
            <person name="Tartar A."/>
        </authorList>
    </citation>
    <scope>NUCLEOTIDE SEQUENCE</scope>
    <source>
        <strain evidence="10">ARSEF 373</strain>
    </source>
</reference>
<dbReference type="InterPro" id="IPR009057">
    <property type="entry name" value="Homeodomain-like_sf"/>
</dbReference>
<keyword evidence="11" id="KW-1185">Reference proteome</keyword>
<dbReference type="CDD" id="cd00167">
    <property type="entry name" value="SANT"/>
    <property type="match status" value="3"/>
</dbReference>
<feature type="compositionally biased region" description="Low complexity" evidence="7">
    <location>
        <begin position="508"/>
        <end position="552"/>
    </location>
</feature>
<feature type="domain" description="HTH myb-type" evidence="9">
    <location>
        <begin position="210"/>
        <end position="260"/>
    </location>
</feature>
<accession>A0AAV2YRE5</accession>
<sequence>MSLGVSRESISKLMTELVDSFPMEGEGRSSISDFGKLLFTEGQNGGKVKEHADKNKVEQSSTKLSKYVDGVPRQKQHEVTCVITENGKIALSQSSMRKIMKSKEKAVPKRWTPEEDDRLREAVGRHGERNWKSIAEEVPGRNHTQCLQRWTKVLAPGLVKGHWRPDEDELLKELVAEGRKNWGQVAAKIPGRTSKQCRERWYNHLDPSIVRGEYSADEDRIILEAQARLGNRWSAIAAMLPGRTEDAVKIRWKSLCRVRKGAQGRRIQEKDKMQTKMIGPGGMPMMHGPPFAGPMIKSEELSSFGNMHPAHSMVRPQVPPVPGAGMPHMGGGAMGMTHPMHQGAPPPMQSSMMYNPEMNAYDPMGQYRKPSLPGMTPGGMANMQYGHTMPQQANQEFNIDRRSNVVNLSSNGMPTQSYRPNFQQGASNAYGFGAENTSGTMYDNSYMNTQNQNMQTPVYRSSPSHNMMNQHMMSSSYGYNSLTPSHSMTPTNNGMGHDNGAPQQNMGMSPAAAFAMQQQQSSQHQMGQPQDHQNMSSVNQQQMQMQQQMNGMSRDHYEQQSAEQSEERQQTQHSTSTEKQSTAEKTTPSNSVPFNPAANFAQGLAKSTASGSSSVGLSKPTFAANPVAAFLHQQKERNSQDNSANDVKPPRGVVPVTSSNSISKVTPGFNPAAAFAQRFAAGQKPPMHATSARAAEEAAEREDNESEKSADNSETAKRFKPRTSIDAARASAARRMRTSGSGAALSGRPSLDVFLNDIQDIGRISDLKMDEFQTLEELWRVSDDMNRLSL</sequence>
<keyword evidence="6" id="KW-0539">Nucleus</keyword>
<dbReference type="PANTHER" id="PTHR46621:SF1">
    <property type="entry name" value="SNRNA-ACTIVATING PROTEIN COMPLEX SUBUNIT 4"/>
    <property type="match status" value="1"/>
</dbReference>
<feature type="region of interest" description="Disordered" evidence="7">
    <location>
        <begin position="480"/>
        <end position="597"/>
    </location>
</feature>
<feature type="domain" description="Myb-like" evidence="8">
    <location>
        <begin position="206"/>
        <end position="256"/>
    </location>
</feature>
<dbReference type="SMART" id="SM00717">
    <property type="entry name" value="SANT"/>
    <property type="match status" value="3"/>
</dbReference>
<dbReference type="AlphaFoldDB" id="A0AAV2YRE5"/>
<comment type="subcellular location">
    <subcellularLocation>
        <location evidence="1">Nucleus</location>
    </subcellularLocation>
</comment>
<dbReference type="EMBL" id="DAKRPA010000171">
    <property type="protein sequence ID" value="DAZ96311.1"/>
    <property type="molecule type" value="Genomic_DNA"/>
</dbReference>
<evidence type="ECO:0000256" key="4">
    <source>
        <dbReference type="ARBA" id="ARBA00023125"/>
    </source>
</evidence>
<evidence type="ECO:0000256" key="7">
    <source>
        <dbReference type="SAM" id="MobiDB-lite"/>
    </source>
</evidence>
<dbReference type="InterPro" id="IPR001005">
    <property type="entry name" value="SANT/Myb"/>
</dbReference>
<feature type="domain" description="HTH myb-type" evidence="9">
    <location>
        <begin position="110"/>
        <end position="154"/>
    </location>
</feature>
<evidence type="ECO:0000256" key="6">
    <source>
        <dbReference type="ARBA" id="ARBA00023242"/>
    </source>
</evidence>
<dbReference type="GO" id="GO:0005634">
    <property type="term" value="C:nucleus"/>
    <property type="evidence" value="ECO:0007669"/>
    <property type="project" value="UniProtKB-SubCell"/>
</dbReference>
<dbReference type="GO" id="GO:0019185">
    <property type="term" value="C:snRNA-activating protein complex"/>
    <property type="evidence" value="ECO:0007669"/>
    <property type="project" value="TreeGrafter"/>
</dbReference>
<dbReference type="GO" id="GO:0042796">
    <property type="term" value="P:snRNA transcription by RNA polymerase III"/>
    <property type="evidence" value="ECO:0007669"/>
    <property type="project" value="TreeGrafter"/>
</dbReference>
<feature type="compositionally biased region" description="Low complexity" evidence="7">
    <location>
        <begin position="722"/>
        <end position="731"/>
    </location>
</feature>
<keyword evidence="2" id="KW-0677">Repeat</keyword>
<evidence type="ECO:0000256" key="1">
    <source>
        <dbReference type="ARBA" id="ARBA00004123"/>
    </source>
</evidence>
<dbReference type="Pfam" id="PF00249">
    <property type="entry name" value="Myb_DNA-binding"/>
    <property type="match status" value="3"/>
</dbReference>
<dbReference type="InterPro" id="IPR017930">
    <property type="entry name" value="Myb_dom"/>
</dbReference>
<keyword evidence="5" id="KW-0804">Transcription</keyword>
<dbReference type="FunFam" id="1.10.10.60:FF:000016">
    <property type="entry name" value="Transcriptional activator Myb isoform A"/>
    <property type="match status" value="1"/>
</dbReference>
<dbReference type="InterPro" id="IPR051575">
    <property type="entry name" value="Myb-like_DNA-bd"/>
</dbReference>
<feature type="region of interest" description="Disordered" evidence="7">
    <location>
        <begin position="681"/>
        <end position="746"/>
    </location>
</feature>
<evidence type="ECO:0000256" key="3">
    <source>
        <dbReference type="ARBA" id="ARBA00023015"/>
    </source>
</evidence>
<feature type="compositionally biased region" description="Polar residues" evidence="7">
    <location>
        <begin position="573"/>
        <end position="593"/>
    </location>
</feature>
<reference evidence="10" key="1">
    <citation type="submission" date="2022-11" db="EMBL/GenBank/DDBJ databases">
        <authorList>
            <person name="Morgan W.R."/>
            <person name="Tartar A."/>
        </authorList>
    </citation>
    <scope>NUCLEOTIDE SEQUENCE</scope>
    <source>
        <strain evidence="10">ARSEF 373</strain>
    </source>
</reference>
<feature type="domain" description="Myb-like" evidence="8">
    <location>
        <begin position="155"/>
        <end position="205"/>
    </location>
</feature>
<evidence type="ECO:0000256" key="2">
    <source>
        <dbReference type="ARBA" id="ARBA00022737"/>
    </source>
</evidence>
<dbReference type="SUPFAM" id="SSF46689">
    <property type="entry name" value="Homeodomain-like"/>
    <property type="match status" value="2"/>
</dbReference>
<dbReference type="PANTHER" id="PTHR46621">
    <property type="entry name" value="SNRNA-ACTIVATING PROTEIN COMPLEX SUBUNIT 4"/>
    <property type="match status" value="1"/>
</dbReference>
<dbReference type="PROSITE" id="PS50090">
    <property type="entry name" value="MYB_LIKE"/>
    <property type="match status" value="3"/>
</dbReference>
<evidence type="ECO:0000256" key="5">
    <source>
        <dbReference type="ARBA" id="ARBA00023163"/>
    </source>
</evidence>
<protein>
    <submittedName>
        <fullName evidence="10">Uncharacterized protein</fullName>
    </submittedName>
</protein>
<feature type="compositionally biased region" description="Basic and acidic residues" evidence="7">
    <location>
        <begin position="706"/>
        <end position="717"/>
    </location>
</feature>
<evidence type="ECO:0000313" key="11">
    <source>
        <dbReference type="Proteomes" id="UP001146120"/>
    </source>
</evidence>
<dbReference type="GO" id="GO:0000978">
    <property type="term" value="F:RNA polymerase II cis-regulatory region sequence-specific DNA binding"/>
    <property type="evidence" value="ECO:0007669"/>
    <property type="project" value="TreeGrafter"/>
</dbReference>
<feature type="domain" description="HTH myb-type" evidence="9">
    <location>
        <begin position="155"/>
        <end position="209"/>
    </location>
</feature>
<evidence type="ECO:0000259" key="9">
    <source>
        <dbReference type="PROSITE" id="PS51294"/>
    </source>
</evidence>
<dbReference type="Proteomes" id="UP001146120">
    <property type="component" value="Unassembled WGS sequence"/>
</dbReference>
<feature type="region of interest" description="Disordered" evidence="7">
    <location>
        <begin position="635"/>
        <end position="666"/>
    </location>
</feature>
<gene>
    <name evidence="10" type="ORF">N0F65_008435</name>
</gene>
<dbReference type="PROSITE" id="PS51294">
    <property type="entry name" value="HTH_MYB"/>
    <property type="match status" value="3"/>
</dbReference>
<feature type="domain" description="Myb-like" evidence="8">
    <location>
        <begin position="103"/>
        <end position="154"/>
    </location>
</feature>
<comment type="caution">
    <text evidence="10">The sequence shown here is derived from an EMBL/GenBank/DDBJ whole genome shotgun (WGS) entry which is preliminary data.</text>
</comment>
<keyword evidence="3" id="KW-0805">Transcription regulation</keyword>
<dbReference type="GO" id="GO:0001006">
    <property type="term" value="F:RNA polymerase III type 3 promoter sequence-specific DNA binding"/>
    <property type="evidence" value="ECO:0007669"/>
    <property type="project" value="TreeGrafter"/>
</dbReference>
<dbReference type="FunFam" id="1.10.10.60:FF:000010">
    <property type="entry name" value="Transcriptional activator Myb isoform A"/>
    <property type="match status" value="1"/>
</dbReference>
<name>A0AAV2YRE5_9STRA</name>
<evidence type="ECO:0000259" key="8">
    <source>
        <dbReference type="PROSITE" id="PS50090"/>
    </source>
</evidence>
<keyword evidence="4" id="KW-0238">DNA-binding</keyword>
<evidence type="ECO:0000313" key="10">
    <source>
        <dbReference type="EMBL" id="DAZ96311.1"/>
    </source>
</evidence>
<feature type="compositionally biased region" description="Polar residues" evidence="7">
    <location>
        <begin position="480"/>
        <end position="494"/>
    </location>
</feature>
<proteinExistence type="predicted"/>
<dbReference type="GO" id="GO:0042795">
    <property type="term" value="P:snRNA transcription by RNA polymerase II"/>
    <property type="evidence" value="ECO:0007669"/>
    <property type="project" value="TreeGrafter"/>
</dbReference>